<dbReference type="InterPro" id="IPR029033">
    <property type="entry name" value="His_PPase_superfam"/>
</dbReference>
<keyword evidence="7 12" id="KW-0418">Kinase</keyword>
<keyword evidence="13" id="KW-1185">Reference proteome</keyword>
<evidence type="ECO:0000256" key="8">
    <source>
        <dbReference type="ARBA" id="ARBA00022840"/>
    </source>
</evidence>
<reference evidence="12" key="2">
    <citation type="journal article" date="2023" name="Int. J. Mol. Sci.">
        <title>De Novo Assembly and Annotation of 11 Diverse Shrub Willow (Salix) Genomes Reveals Novel Gene Organization in Sex-Linked Regions.</title>
        <authorList>
            <person name="Hyden B."/>
            <person name="Feng K."/>
            <person name="Yates T.B."/>
            <person name="Jawdy S."/>
            <person name="Cereghino C."/>
            <person name="Smart L.B."/>
            <person name="Muchero W."/>
        </authorList>
    </citation>
    <scope>NUCLEOTIDE SEQUENCE</scope>
    <source>
        <tissue evidence="12">Shoot tip</tissue>
    </source>
</reference>
<evidence type="ECO:0000256" key="10">
    <source>
        <dbReference type="ARBA" id="ARBA00034629"/>
    </source>
</evidence>
<keyword evidence="5" id="KW-0808">Transferase</keyword>
<dbReference type="InterPro" id="IPR037446">
    <property type="entry name" value="His_Pase_VIP1"/>
</dbReference>
<name>A0A9Q0WCZ2_SALPP</name>
<dbReference type="EMBL" id="JAPFFK010000005">
    <property type="protein sequence ID" value="KAJ6763448.1"/>
    <property type="molecule type" value="Genomic_DNA"/>
</dbReference>
<dbReference type="SUPFAM" id="SSF53254">
    <property type="entry name" value="Phosphoglycerate mutase-like"/>
    <property type="match status" value="1"/>
</dbReference>
<comment type="catalytic activity">
    <reaction evidence="10">
        <text>1D-myo-inositol hexakisphosphate + ATP = 1-diphospho-1D-myo-inositol 2,3,4,5,6-pentakisphosphate + ADP</text>
        <dbReference type="Rhea" id="RHEA:37459"/>
        <dbReference type="ChEBI" id="CHEBI:30616"/>
        <dbReference type="ChEBI" id="CHEBI:58130"/>
        <dbReference type="ChEBI" id="CHEBI:74946"/>
        <dbReference type="ChEBI" id="CHEBI:456216"/>
        <dbReference type="EC" id="2.7.4.24"/>
    </reaction>
    <physiologicalReaction direction="left-to-right" evidence="10">
        <dbReference type="Rhea" id="RHEA:37460"/>
    </physiologicalReaction>
</comment>
<evidence type="ECO:0000313" key="12">
    <source>
        <dbReference type="EMBL" id="KAJ6763448.1"/>
    </source>
</evidence>
<dbReference type="Pfam" id="PF00328">
    <property type="entry name" value="His_Phos_2"/>
    <property type="match status" value="1"/>
</dbReference>
<dbReference type="GO" id="GO:0005524">
    <property type="term" value="F:ATP binding"/>
    <property type="evidence" value="ECO:0007669"/>
    <property type="project" value="UniProtKB-KW"/>
</dbReference>
<evidence type="ECO:0000256" key="4">
    <source>
        <dbReference type="ARBA" id="ARBA00022490"/>
    </source>
</evidence>
<reference evidence="12" key="1">
    <citation type="submission" date="2022-11" db="EMBL/GenBank/DDBJ databases">
        <authorList>
            <person name="Hyden B.L."/>
            <person name="Feng K."/>
            <person name="Yates T."/>
            <person name="Jawdy S."/>
            <person name="Smart L.B."/>
            <person name="Muchero W."/>
        </authorList>
    </citation>
    <scope>NUCLEOTIDE SEQUENCE</scope>
    <source>
        <tissue evidence="12">Shoot tip</tissue>
    </source>
</reference>
<dbReference type="GO" id="GO:0032958">
    <property type="term" value="P:inositol phosphate biosynthetic process"/>
    <property type="evidence" value="ECO:0007669"/>
    <property type="project" value="TreeGrafter"/>
</dbReference>
<accession>A0A9Q0WCZ2</accession>
<keyword evidence="8" id="KW-0067">ATP-binding</keyword>
<evidence type="ECO:0000256" key="6">
    <source>
        <dbReference type="ARBA" id="ARBA00022741"/>
    </source>
</evidence>
<dbReference type="Proteomes" id="UP001151532">
    <property type="component" value="Chromosome 13"/>
</dbReference>
<dbReference type="GO" id="GO:0033857">
    <property type="term" value="F:5-diphosphoinositol pentakisphosphate 1-kinase activity"/>
    <property type="evidence" value="ECO:0007669"/>
    <property type="project" value="TreeGrafter"/>
</dbReference>
<dbReference type="OrthoDB" id="18042at2759"/>
<comment type="caution">
    <text evidence="12">The sequence shown here is derived from an EMBL/GenBank/DDBJ whole genome shotgun (WGS) entry which is preliminary data.</text>
</comment>
<dbReference type="GO" id="GO:0000828">
    <property type="term" value="F:inositol hexakisphosphate kinase activity"/>
    <property type="evidence" value="ECO:0007669"/>
    <property type="project" value="TreeGrafter"/>
</dbReference>
<evidence type="ECO:0000256" key="7">
    <source>
        <dbReference type="ARBA" id="ARBA00022777"/>
    </source>
</evidence>
<evidence type="ECO:0000313" key="13">
    <source>
        <dbReference type="Proteomes" id="UP001151532"/>
    </source>
</evidence>
<comment type="subcellular location">
    <subcellularLocation>
        <location evidence="1">Cytoplasm</location>
    </subcellularLocation>
</comment>
<organism evidence="12 13">
    <name type="scientific">Salix purpurea</name>
    <name type="common">Purple osier willow</name>
    <dbReference type="NCBI Taxonomy" id="77065"/>
    <lineage>
        <taxon>Eukaryota</taxon>
        <taxon>Viridiplantae</taxon>
        <taxon>Streptophyta</taxon>
        <taxon>Embryophyta</taxon>
        <taxon>Tracheophyta</taxon>
        <taxon>Spermatophyta</taxon>
        <taxon>Magnoliopsida</taxon>
        <taxon>eudicotyledons</taxon>
        <taxon>Gunneridae</taxon>
        <taxon>Pentapetalae</taxon>
        <taxon>rosids</taxon>
        <taxon>fabids</taxon>
        <taxon>Malpighiales</taxon>
        <taxon>Salicaceae</taxon>
        <taxon>Saliceae</taxon>
        <taxon>Salix</taxon>
    </lineage>
</organism>
<feature type="region of interest" description="Disordered" evidence="11">
    <location>
        <begin position="1"/>
        <end position="23"/>
    </location>
</feature>
<evidence type="ECO:0000256" key="2">
    <source>
        <dbReference type="ARBA" id="ARBA00005609"/>
    </source>
</evidence>
<dbReference type="PANTHER" id="PTHR12750">
    <property type="entry name" value="DIPHOSPHOINOSITOL PENTAKISPHOSPHATE KINASE"/>
    <property type="match status" value="1"/>
</dbReference>
<evidence type="ECO:0000256" key="3">
    <source>
        <dbReference type="ARBA" id="ARBA00012893"/>
    </source>
</evidence>
<protein>
    <recommendedName>
        <fullName evidence="3">diphosphoinositol-pentakisphosphate 1-kinase</fullName>
        <ecNumber evidence="3">2.7.4.24</ecNumber>
    </recommendedName>
</protein>
<keyword evidence="6" id="KW-0547">Nucleotide-binding</keyword>
<gene>
    <name evidence="12" type="ORF">OIU79_024072</name>
</gene>
<proteinExistence type="inferred from homology"/>
<evidence type="ECO:0000256" key="11">
    <source>
        <dbReference type="SAM" id="MobiDB-lite"/>
    </source>
</evidence>
<evidence type="ECO:0000256" key="1">
    <source>
        <dbReference type="ARBA" id="ARBA00004496"/>
    </source>
</evidence>
<dbReference type="InterPro" id="IPR000560">
    <property type="entry name" value="His_Pase_clade-2"/>
</dbReference>
<dbReference type="EC" id="2.7.4.24" evidence="3"/>
<evidence type="ECO:0000256" key="5">
    <source>
        <dbReference type="ARBA" id="ARBA00022679"/>
    </source>
</evidence>
<dbReference type="AlphaFoldDB" id="A0A9Q0WCZ2"/>
<comment type="catalytic activity">
    <reaction evidence="9">
        <text>5-diphospho-1D-myo-inositol 1,2,3,4,6-pentakisphosphate + ATP + H(+) = 1,5-bis(diphospho)-1D-myo-inositol 2,3,4,6-tetrakisphosphate + ADP</text>
        <dbReference type="Rhea" id="RHEA:10276"/>
        <dbReference type="ChEBI" id="CHEBI:15378"/>
        <dbReference type="ChEBI" id="CHEBI:30616"/>
        <dbReference type="ChEBI" id="CHEBI:58628"/>
        <dbReference type="ChEBI" id="CHEBI:77983"/>
        <dbReference type="ChEBI" id="CHEBI:456216"/>
        <dbReference type="EC" id="2.7.4.24"/>
    </reaction>
    <physiologicalReaction direction="left-to-right" evidence="9">
        <dbReference type="Rhea" id="RHEA:10277"/>
    </physiologicalReaction>
</comment>
<sequence length="135" mass="15740">MRRISTASDKSMDQDDDDDKEMKYRLDPKYANVRTPGRHVRTRLYFTSESHIHSLVNVLRYCNLDESLQGEDSLVCQSALERLYKTKELDYMSYIVLRMFENTESKLEPVLFVAQVGCPAQKLVSITLSWFNFGT</sequence>
<dbReference type="PANTHER" id="PTHR12750:SF9">
    <property type="entry name" value="INOSITOL HEXAKISPHOSPHATE AND DIPHOSPHOINOSITOL-PENTAKISPHOSPHATE KINASE"/>
    <property type="match status" value="1"/>
</dbReference>
<keyword evidence="4" id="KW-0963">Cytoplasm</keyword>
<dbReference type="GO" id="GO:0005737">
    <property type="term" value="C:cytoplasm"/>
    <property type="evidence" value="ECO:0007669"/>
    <property type="project" value="UniProtKB-SubCell"/>
</dbReference>
<evidence type="ECO:0000256" key="9">
    <source>
        <dbReference type="ARBA" id="ARBA00033696"/>
    </source>
</evidence>
<comment type="similarity">
    <text evidence="2">Belongs to the histidine acid phosphatase family. VIP1 subfamily.</text>
</comment>
<dbReference type="GO" id="GO:0006020">
    <property type="term" value="P:inositol metabolic process"/>
    <property type="evidence" value="ECO:0007669"/>
    <property type="project" value="TreeGrafter"/>
</dbReference>